<dbReference type="EMBL" id="JAUCDY010000001">
    <property type="protein sequence ID" value="MDM7857036.1"/>
    <property type="molecule type" value="Genomic_DNA"/>
</dbReference>
<gene>
    <name evidence="3" type="ORF">QEZ41_01890</name>
</gene>
<dbReference type="InterPro" id="IPR011335">
    <property type="entry name" value="Restrct_endonuc-II-like"/>
</dbReference>
<name>A0ABT7SLH3_9GAMM</name>
<dbReference type="Proteomes" id="UP001241056">
    <property type="component" value="Unassembled WGS sequence"/>
</dbReference>
<dbReference type="NCBIfam" id="NF009150">
    <property type="entry name" value="PRK12497.1-3"/>
    <property type="match status" value="1"/>
</dbReference>
<dbReference type="RefSeq" id="WP_289409663.1">
    <property type="nucleotide sequence ID" value="NZ_JAUCDY010000001.1"/>
</dbReference>
<sequence>MNSTILVGKHAEHYATRFLIDQGLKLVERNWRCRYGEIDLIMLDRATLVFVEVRYRKSTTFAEPLESVNRAKQQRIIATAHAFLQKNSSWQEHDCRFDVVAAKSSNQTYSFDWVQHAFEAL</sequence>
<accession>A0ABT7SLH3</accession>
<dbReference type="InterPro" id="IPR011856">
    <property type="entry name" value="tRNA_endonuc-like_dom_sf"/>
</dbReference>
<evidence type="ECO:0000256" key="1">
    <source>
        <dbReference type="ARBA" id="ARBA00006738"/>
    </source>
</evidence>
<keyword evidence="4" id="KW-1185">Reference proteome</keyword>
<dbReference type="PANTHER" id="PTHR34039:SF1">
    <property type="entry name" value="UPF0102 PROTEIN YRAN"/>
    <property type="match status" value="1"/>
</dbReference>
<dbReference type="NCBIfam" id="NF009154">
    <property type="entry name" value="PRK12497.3-3"/>
    <property type="match status" value="1"/>
</dbReference>
<dbReference type="CDD" id="cd20736">
    <property type="entry name" value="PoNe_Nuclease"/>
    <property type="match status" value="1"/>
</dbReference>
<evidence type="ECO:0000256" key="2">
    <source>
        <dbReference type="HAMAP-Rule" id="MF_00048"/>
    </source>
</evidence>
<evidence type="ECO:0000313" key="3">
    <source>
        <dbReference type="EMBL" id="MDM7857036.1"/>
    </source>
</evidence>
<evidence type="ECO:0000313" key="4">
    <source>
        <dbReference type="Proteomes" id="UP001241056"/>
    </source>
</evidence>
<reference evidence="3 4" key="1">
    <citation type="submission" date="2023-06" db="EMBL/GenBank/DDBJ databases">
        <title>Thiopseudomonas sp. CY1220 draft genome sequence.</title>
        <authorList>
            <person name="Zhao G."/>
            <person name="An M."/>
        </authorList>
    </citation>
    <scope>NUCLEOTIDE SEQUENCE [LARGE SCALE GENOMIC DNA]</scope>
    <source>
        <strain evidence="3 4">CY1220</strain>
    </source>
</reference>
<proteinExistence type="inferred from homology"/>
<comment type="similarity">
    <text evidence="1 2">Belongs to the UPF0102 family.</text>
</comment>
<dbReference type="Pfam" id="PF02021">
    <property type="entry name" value="UPF0102"/>
    <property type="match status" value="1"/>
</dbReference>
<dbReference type="Gene3D" id="3.40.1350.10">
    <property type="match status" value="1"/>
</dbReference>
<dbReference type="InterPro" id="IPR003509">
    <property type="entry name" value="UPF0102_YraN-like"/>
</dbReference>
<dbReference type="PANTHER" id="PTHR34039">
    <property type="entry name" value="UPF0102 PROTEIN YRAN"/>
    <property type="match status" value="1"/>
</dbReference>
<comment type="caution">
    <text evidence="3">The sequence shown here is derived from an EMBL/GenBank/DDBJ whole genome shotgun (WGS) entry which is preliminary data.</text>
</comment>
<dbReference type="SUPFAM" id="SSF52980">
    <property type="entry name" value="Restriction endonuclease-like"/>
    <property type="match status" value="1"/>
</dbReference>
<organism evidence="3 4">
    <name type="scientific">Thiopseudomonas acetoxidans</name>
    <dbReference type="NCBI Taxonomy" id="3041622"/>
    <lineage>
        <taxon>Bacteria</taxon>
        <taxon>Pseudomonadati</taxon>
        <taxon>Pseudomonadota</taxon>
        <taxon>Gammaproteobacteria</taxon>
        <taxon>Pseudomonadales</taxon>
        <taxon>Pseudomonadaceae</taxon>
        <taxon>Thiopseudomonas</taxon>
    </lineage>
</organism>
<protein>
    <recommendedName>
        <fullName evidence="2">UPF0102 protein QEZ41_01890</fullName>
    </recommendedName>
</protein>
<dbReference type="HAMAP" id="MF_00048">
    <property type="entry name" value="UPF0102"/>
    <property type="match status" value="1"/>
</dbReference>
<dbReference type="NCBIfam" id="TIGR00252">
    <property type="entry name" value="YraN family protein"/>
    <property type="match status" value="1"/>
</dbReference>